<evidence type="ECO:0000256" key="6">
    <source>
        <dbReference type="ARBA" id="ARBA00023098"/>
    </source>
</evidence>
<keyword evidence="7" id="KW-0275">Fatty acid biosynthesis</keyword>
<dbReference type="Gene3D" id="3.40.50.1820">
    <property type="entry name" value="alpha/beta hydrolase"/>
    <property type="match status" value="1"/>
</dbReference>
<keyword evidence="5" id="KW-0276">Fatty acid metabolism</keyword>
<evidence type="ECO:0000256" key="1">
    <source>
        <dbReference type="ARBA" id="ARBA00007169"/>
    </source>
</evidence>
<evidence type="ECO:0000256" key="3">
    <source>
        <dbReference type="ARBA" id="ARBA00022516"/>
    </source>
</evidence>
<evidence type="ECO:0000256" key="8">
    <source>
        <dbReference type="ARBA" id="ARBA00048536"/>
    </source>
</evidence>
<dbReference type="GO" id="GO:0051792">
    <property type="term" value="P:medium-chain fatty acid biosynthetic process"/>
    <property type="evidence" value="ECO:0007669"/>
    <property type="project" value="UniProtKB-ARBA"/>
</dbReference>
<dbReference type="InterPro" id="IPR012223">
    <property type="entry name" value="TEII"/>
</dbReference>
<evidence type="ECO:0000256" key="2">
    <source>
        <dbReference type="ARBA" id="ARBA00012480"/>
    </source>
</evidence>
<dbReference type="InterPro" id="IPR001031">
    <property type="entry name" value="Thioesterase"/>
</dbReference>
<dbReference type="PANTHER" id="PTHR11487">
    <property type="entry name" value="THIOESTERASE"/>
    <property type="match status" value="1"/>
</dbReference>
<dbReference type="FunFam" id="3.40.50.1820:FF:000153">
    <property type="entry name" value="Surfactin synthase thioesterase subunit"/>
    <property type="match status" value="1"/>
</dbReference>
<reference evidence="13" key="2">
    <citation type="submission" date="2017-12" db="EMBL/GenBank/DDBJ databases">
        <title>Genome sequence of the Bar-tailed Godwit (Limosa lapponica baueri).</title>
        <authorList>
            <person name="Lima N.C.B."/>
            <person name="Parody-Merino A.M."/>
            <person name="Battley P.F."/>
            <person name="Fidler A.E."/>
            <person name="Prosdocimi F."/>
        </authorList>
    </citation>
    <scope>NUCLEOTIDE SEQUENCE [LARGE SCALE GENOMIC DNA]</scope>
</reference>
<protein>
    <recommendedName>
        <fullName evidence="9">S-acyl fatty acid synthase thioesterase, medium chain</fullName>
        <ecNumber evidence="2">3.1.2.14</ecNumber>
    </recommendedName>
    <alternativeName>
        <fullName evidence="10">Thioesterase II</fullName>
    </alternativeName>
</protein>
<dbReference type="OrthoDB" id="541883at2759"/>
<keyword evidence="6" id="KW-0443">Lipid metabolism</keyword>
<dbReference type="GO" id="GO:0016297">
    <property type="term" value="F:fatty acyl-[ACP] hydrolase activity"/>
    <property type="evidence" value="ECO:0007669"/>
    <property type="project" value="UniProtKB-EC"/>
</dbReference>
<evidence type="ECO:0000313" key="12">
    <source>
        <dbReference type="EMBL" id="PKU35202.1"/>
    </source>
</evidence>
<dbReference type="PANTHER" id="PTHR11487:SF0">
    <property type="entry name" value="S-ACYL FATTY ACID SYNTHASE THIOESTERASE, MEDIUM CHAIN"/>
    <property type="match status" value="1"/>
</dbReference>
<dbReference type="EMBL" id="KZ508446">
    <property type="protein sequence ID" value="PKU35202.1"/>
    <property type="molecule type" value="Genomic_DNA"/>
</dbReference>
<accession>A0A2I0TN33</accession>
<dbReference type="Proteomes" id="UP000233556">
    <property type="component" value="Unassembled WGS sequence"/>
</dbReference>
<dbReference type="AlphaFoldDB" id="A0A2I0TN33"/>
<proteinExistence type="inferred from homology"/>
<keyword evidence="4" id="KW-0378">Hydrolase</keyword>
<evidence type="ECO:0000313" key="13">
    <source>
        <dbReference type="Proteomes" id="UP000233556"/>
    </source>
</evidence>
<evidence type="ECO:0000259" key="11">
    <source>
        <dbReference type="Pfam" id="PF00975"/>
    </source>
</evidence>
<evidence type="ECO:0000256" key="10">
    <source>
        <dbReference type="ARBA" id="ARBA00079653"/>
    </source>
</evidence>
<dbReference type="InterPro" id="IPR029058">
    <property type="entry name" value="AB_hydrolase_fold"/>
</dbReference>
<gene>
    <name evidence="12" type="ORF">llap_14497</name>
</gene>
<evidence type="ECO:0000256" key="7">
    <source>
        <dbReference type="ARBA" id="ARBA00023160"/>
    </source>
</evidence>
<name>A0A2I0TN33_LIMLA</name>
<keyword evidence="3" id="KW-0444">Lipid biosynthesis</keyword>
<dbReference type="Pfam" id="PF00975">
    <property type="entry name" value="Thioesterase"/>
    <property type="match status" value="1"/>
</dbReference>
<evidence type="ECO:0000256" key="5">
    <source>
        <dbReference type="ARBA" id="ARBA00022832"/>
    </source>
</evidence>
<feature type="domain" description="Thioesterase" evidence="11">
    <location>
        <begin position="54"/>
        <end position="275"/>
    </location>
</feature>
<dbReference type="SUPFAM" id="SSF53474">
    <property type="entry name" value="alpha/beta-Hydrolases"/>
    <property type="match status" value="1"/>
</dbReference>
<keyword evidence="13" id="KW-1185">Reference proteome</keyword>
<reference evidence="13" key="1">
    <citation type="submission" date="2017-11" db="EMBL/GenBank/DDBJ databases">
        <authorList>
            <person name="Lima N.C."/>
            <person name="Parody-Merino A.M."/>
            <person name="Battley P.F."/>
            <person name="Fidler A.E."/>
            <person name="Prosdocimi F."/>
        </authorList>
    </citation>
    <scope>NUCLEOTIDE SEQUENCE [LARGE SCALE GENOMIC DNA]</scope>
</reference>
<organism evidence="12 13">
    <name type="scientific">Limosa lapponica baueri</name>
    <dbReference type="NCBI Taxonomy" id="1758121"/>
    <lineage>
        <taxon>Eukaryota</taxon>
        <taxon>Metazoa</taxon>
        <taxon>Chordata</taxon>
        <taxon>Craniata</taxon>
        <taxon>Vertebrata</taxon>
        <taxon>Euteleostomi</taxon>
        <taxon>Archelosauria</taxon>
        <taxon>Archosauria</taxon>
        <taxon>Dinosauria</taxon>
        <taxon>Saurischia</taxon>
        <taxon>Theropoda</taxon>
        <taxon>Coelurosauria</taxon>
        <taxon>Aves</taxon>
        <taxon>Neognathae</taxon>
        <taxon>Neoaves</taxon>
        <taxon>Charadriiformes</taxon>
        <taxon>Scolopacidae</taxon>
        <taxon>Limosa</taxon>
    </lineage>
</organism>
<comment type="similarity">
    <text evidence="1">Belongs to the thioesterase family.</text>
</comment>
<evidence type="ECO:0000256" key="4">
    <source>
        <dbReference type="ARBA" id="ARBA00022801"/>
    </source>
</evidence>
<comment type="catalytic activity">
    <reaction evidence="8">
        <text>(9Z)-octadecenoyl-[ACP] + H2O = (9Z)-octadecenoate + holo-[ACP] + H(+)</text>
        <dbReference type="Rhea" id="RHEA:15057"/>
        <dbReference type="Rhea" id="RHEA-COMP:9685"/>
        <dbReference type="Rhea" id="RHEA-COMP:9924"/>
        <dbReference type="ChEBI" id="CHEBI:15377"/>
        <dbReference type="ChEBI" id="CHEBI:15378"/>
        <dbReference type="ChEBI" id="CHEBI:30823"/>
        <dbReference type="ChEBI" id="CHEBI:64479"/>
        <dbReference type="ChEBI" id="CHEBI:78783"/>
        <dbReference type="EC" id="3.1.2.14"/>
    </reaction>
</comment>
<dbReference type="EC" id="3.1.2.14" evidence="2"/>
<evidence type="ECO:0000256" key="9">
    <source>
        <dbReference type="ARBA" id="ARBA00073799"/>
    </source>
</evidence>
<sequence>MIPFTVELFSTQNDVQTIQTQWHLLKDFKEIFRSVTGMEKLVVCPYKRPNALYRLICFPWAGGGTSQLAQWGKLFGSSIEVSSVRLPGRESRLKEPFAKDIATIADEFSSVLLEELQEKPFAFFGHSFGSYISFAVALHLKEKYGLEPFHLFLSGAHAPHSEEFAPIKTVSISDAKDEDILKYIEILGGTPSELLQNEDVKKHLILTFREDLRVLQTLSFEKAERNIPFSCDITCFNGSEDKSHDVEAWHDLTSGDISFYELPGGHFYLLEPSNEIFLTKHITKCIENAGL</sequence>